<reference evidence="2 3" key="1">
    <citation type="submission" date="2020-07" db="EMBL/GenBank/DDBJ databases">
        <title>Streptomyces isolated from Indian soil.</title>
        <authorList>
            <person name="Mandal S."/>
            <person name="Maiti P.K."/>
        </authorList>
    </citation>
    <scope>NUCLEOTIDE SEQUENCE [LARGE SCALE GENOMIC DNA]</scope>
    <source>
        <strain evidence="2 3">PSKA54</strain>
    </source>
</reference>
<dbReference type="EMBL" id="JACEQY010000011">
    <property type="protein sequence ID" value="MBA4862226.1"/>
    <property type="molecule type" value="Genomic_DNA"/>
</dbReference>
<dbReference type="Proteomes" id="UP000586976">
    <property type="component" value="Unassembled WGS sequence"/>
</dbReference>
<comment type="caution">
    <text evidence="2">The sequence shown here is derived from an EMBL/GenBank/DDBJ whole genome shotgun (WGS) entry which is preliminary data.</text>
</comment>
<accession>A0A7W2D093</accession>
<feature type="region of interest" description="Disordered" evidence="1">
    <location>
        <begin position="44"/>
        <end position="67"/>
    </location>
</feature>
<sequence length="113" mass="11331">MSASCASPSGGGGSASSCAFLVEYENRTYSGMANVDFTVGDKLGSATLPPCDDTPNDDDDGRTAPASTTAYAVEGLDPSIAIAVGETSNGVLLVAVDSGKELPPEVKRLIDGS</sequence>
<organism evidence="2 3">
    <name type="scientific">Streptomyces himalayensis subsp. aureolus</name>
    <dbReference type="NCBI Taxonomy" id="2758039"/>
    <lineage>
        <taxon>Bacteria</taxon>
        <taxon>Bacillati</taxon>
        <taxon>Actinomycetota</taxon>
        <taxon>Actinomycetes</taxon>
        <taxon>Kitasatosporales</taxon>
        <taxon>Streptomycetaceae</taxon>
        <taxon>Streptomyces</taxon>
        <taxon>Streptomyces himalayensis</taxon>
    </lineage>
</organism>
<name>A0A7W2D093_9ACTN</name>
<evidence type="ECO:0000313" key="3">
    <source>
        <dbReference type="Proteomes" id="UP000586976"/>
    </source>
</evidence>
<dbReference type="AlphaFoldDB" id="A0A7W2D093"/>
<dbReference type="InterPro" id="IPR046248">
    <property type="entry name" value="DUF6281"/>
</dbReference>
<gene>
    <name evidence="2" type="ORF">H1V43_12675</name>
</gene>
<proteinExistence type="predicted"/>
<protein>
    <submittedName>
        <fullName evidence="2">Uncharacterized protein</fullName>
    </submittedName>
</protein>
<keyword evidence="3" id="KW-1185">Reference proteome</keyword>
<evidence type="ECO:0000256" key="1">
    <source>
        <dbReference type="SAM" id="MobiDB-lite"/>
    </source>
</evidence>
<dbReference type="Pfam" id="PF19797">
    <property type="entry name" value="DUF6281"/>
    <property type="match status" value="1"/>
</dbReference>
<evidence type="ECO:0000313" key="2">
    <source>
        <dbReference type="EMBL" id="MBA4862226.1"/>
    </source>
</evidence>